<dbReference type="PANTHER" id="PTHR42709">
    <property type="entry name" value="ALKALINE PHOSPHATASE LIKE PROTEIN"/>
    <property type="match status" value="1"/>
</dbReference>
<organism evidence="10 11">
    <name type="scientific">Actinomadura viridis</name>
    <dbReference type="NCBI Taxonomy" id="58110"/>
    <lineage>
        <taxon>Bacteria</taxon>
        <taxon>Bacillati</taxon>
        <taxon>Actinomycetota</taxon>
        <taxon>Actinomycetes</taxon>
        <taxon>Streptosporangiales</taxon>
        <taxon>Thermomonosporaceae</taxon>
        <taxon>Actinomadura</taxon>
    </lineage>
</organism>
<dbReference type="AlphaFoldDB" id="A0A931DMD3"/>
<comment type="similarity">
    <text evidence="2">Belongs to the DedA family.</text>
</comment>
<dbReference type="PANTHER" id="PTHR42709:SF6">
    <property type="entry name" value="UNDECAPRENYL PHOSPHATE TRANSPORTER A"/>
    <property type="match status" value="1"/>
</dbReference>
<dbReference type="InterPro" id="IPR032816">
    <property type="entry name" value="VTT_dom"/>
</dbReference>
<reference evidence="10" key="1">
    <citation type="submission" date="2020-11" db="EMBL/GenBank/DDBJ databases">
        <title>Sequencing the genomes of 1000 actinobacteria strains.</title>
        <authorList>
            <person name="Klenk H.-P."/>
        </authorList>
    </citation>
    <scope>NUCLEOTIDE SEQUENCE</scope>
    <source>
        <strain evidence="10">DSM 43175</strain>
    </source>
</reference>
<evidence type="ECO:0000256" key="1">
    <source>
        <dbReference type="ARBA" id="ARBA00004651"/>
    </source>
</evidence>
<feature type="transmembrane region" description="Helical" evidence="8">
    <location>
        <begin position="151"/>
        <end position="169"/>
    </location>
</feature>
<feature type="transmembrane region" description="Helical" evidence="8">
    <location>
        <begin position="175"/>
        <end position="196"/>
    </location>
</feature>
<evidence type="ECO:0000256" key="6">
    <source>
        <dbReference type="ARBA" id="ARBA00023136"/>
    </source>
</evidence>
<proteinExistence type="inferred from homology"/>
<feature type="compositionally biased region" description="Basic and acidic residues" evidence="7">
    <location>
        <begin position="235"/>
        <end position="244"/>
    </location>
</feature>
<evidence type="ECO:0000256" key="4">
    <source>
        <dbReference type="ARBA" id="ARBA00022692"/>
    </source>
</evidence>
<dbReference type="GO" id="GO:0005886">
    <property type="term" value="C:plasma membrane"/>
    <property type="evidence" value="ECO:0007669"/>
    <property type="project" value="UniProtKB-SubCell"/>
</dbReference>
<comment type="subcellular location">
    <subcellularLocation>
        <location evidence="1">Cell membrane</location>
        <topology evidence="1">Multi-pass membrane protein</topology>
    </subcellularLocation>
</comment>
<accession>A0A931DMD3</accession>
<evidence type="ECO:0000256" key="7">
    <source>
        <dbReference type="SAM" id="MobiDB-lite"/>
    </source>
</evidence>
<keyword evidence="6 8" id="KW-0472">Membrane</keyword>
<gene>
    <name evidence="10" type="ORF">IW256_007967</name>
</gene>
<sequence length="244" mass="24941">MLDQIMPFIDSPWIYVLVCAVVAVDAFLPIVPSETLVIGVAAFAPDGRTQPALLVVAAVVGAVAGDRVSYAIGRSLGHRSSGRAGPGGRAGSRAAPRRRVRAAHDRARRALARRGATAIITSRFVPGGRTAVTLVAGSTGYPLRAFWPHTALAALAWAAYGTGLGYLGASLSAHPLTGIAAGVVLALGLGVAIEGVRCSLRRVRDRRAGPDRSGSPSGAGDPDRPVQGVASASVGDRREARTAG</sequence>
<dbReference type="Pfam" id="PF09335">
    <property type="entry name" value="VTT_dom"/>
    <property type="match status" value="1"/>
</dbReference>
<evidence type="ECO:0000256" key="5">
    <source>
        <dbReference type="ARBA" id="ARBA00022989"/>
    </source>
</evidence>
<feature type="domain" description="VTT" evidence="9">
    <location>
        <begin position="31"/>
        <end position="166"/>
    </location>
</feature>
<feature type="region of interest" description="Disordered" evidence="7">
    <location>
        <begin position="204"/>
        <end position="244"/>
    </location>
</feature>
<feature type="transmembrane region" description="Helical" evidence="8">
    <location>
        <begin position="12"/>
        <end position="31"/>
    </location>
</feature>
<name>A0A931DMD3_9ACTN</name>
<feature type="region of interest" description="Disordered" evidence="7">
    <location>
        <begin position="78"/>
        <end position="99"/>
    </location>
</feature>
<evidence type="ECO:0000256" key="2">
    <source>
        <dbReference type="ARBA" id="ARBA00010792"/>
    </source>
</evidence>
<dbReference type="InterPro" id="IPR051311">
    <property type="entry name" value="DedA_domain"/>
</dbReference>
<keyword evidence="5 8" id="KW-1133">Transmembrane helix</keyword>
<keyword evidence="4 8" id="KW-0812">Transmembrane</keyword>
<dbReference type="RefSeq" id="WP_197015861.1">
    <property type="nucleotide sequence ID" value="NZ_BAABES010000003.1"/>
</dbReference>
<dbReference type="EMBL" id="JADOUA010000001">
    <property type="protein sequence ID" value="MBG6093854.1"/>
    <property type="molecule type" value="Genomic_DNA"/>
</dbReference>
<feature type="transmembrane region" description="Helical" evidence="8">
    <location>
        <begin position="51"/>
        <end position="73"/>
    </location>
</feature>
<comment type="caution">
    <text evidence="10">The sequence shown here is derived from an EMBL/GenBank/DDBJ whole genome shotgun (WGS) entry which is preliminary data.</text>
</comment>
<evidence type="ECO:0000313" key="11">
    <source>
        <dbReference type="Proteomes" id="UP000614047"/>
    </source>
</evidence>
<evidence type="ECO:0000256" key="3">
    <source>
        <dbReference type="ARBA" id="ARBA00022475"/>
    </source>
</evidence>
<protein>
    <submittedName>
        <fullName evidence="10">Membrane protein DedA with SNARE-associated domain</fullName>
    </submittedName>
</protein>
<evidence type="ECO:0000259" key="9">
    <source>
        <dbReference type="Pfam" id="PF09335"/>
    </source>
</evidence>
<keyword evidence="3" id="KW-1003">Cell membrane</keyword>
<dbReference type="Proteomes" id="UP000614047">
    <property type="component" value="Unassembled WGS sequence"/>
</dbReference>
<evidence type="ECO:0000256" key="8">
    <source>
        <dbReference type="SAM" id="Phobius"/>
    </source>
</evidence>
<keyword evidence="11" id="KW-1185">Reference proteome</keyword>
<evidence type="ECO:0000313" key="10">
    <source>
        <dbReference type="EMBL" id="MBG6093854.1"/>
    </source>
</evidence>